<evidence type="ECO:0000313" key="2">
    <source>
        <dbReference type="EMBL" id="NYE20686.1"/>
    </source>
</evidence>
<feature type="transmembrane region" description="Helical" evidence="1">
    <location>
        <begin position="6"/>
        <end position="24"/>
    </location>
</feature>
<gene>
    <name evidence="2" type="ORF">BJ991_002714</name>
</gene>
<feature type="transmembrane region" description="Helical" evidence="1">
    <location>
        <begin position="121"/>
        <end position="140"/>
    </location>
</feature>
<comment type="caution">
    <text evidence="2">The sequence shown here is derived from an EMBL/GenBank/DDBJ whole genome shotgun (WGS) entry which is preliminary data.</text>
</comment>
<feature type="transmembrane region" description="Helical" evidence="1">
    <location>
        <begin position="152"/>
        <end position="172"/>
    </location>
</feature>
<evidence type="ECO:0000256" key="1">
    <source>
        <dbReference type="SAM" id="Phobius"/>
    </source>
</evidence>
<accession>A0A7Y9GQC3</accession>
<feature type="transmembrane region" description="Helical" evidence="1">
    <location>
        <begin position="36"/>
        <end position="59"/>
    </location>
</feature>
<dbReference type="AlphaFoldDB" id="A0A7Y9GQC3"/>
<keyword evidence="1" id="KW-1133">Transmembrane helix</keyword>
<keyword evidence="3" id="KW-1185">Reference proteome</keyword>
<organism evidence="2 3">
    <name type="scientific">Microbacterium immunditiarum</name>
    <dbReference type="NCBI Taxonomy" id="337480"/>
    <lineage>
        <taxon>Bacteria</taxon>
        <taxon>Bacillati</taxon>
        <taxon>Actinomycetota</taxon>
        <taxon>Actinomycetes</taxon>
        <taxon>Micrococcales</taxon>
        <taxon>Microbacteriaceae</taxon>
        <taxon>Microbacterium</taxon>
    </lineage>
</organism>
<proteinExistence type="predicted"/>
<protein>
    <submittedName>
        <fullName evidence="2">Uncharacterized protein</fullName>
    </submittedName>
</protein>
<dbReference type="Proteomes" id="UP000576969">
    <property type="component" value="Unassembled WGS sequence"/>
</dbReference>
<feature type="transmembrane region" description="Helical" evidence="1">
    <location>
        <begin position="71"/>
        <end position="90"/>
    </location>
</feature>
<dbReference type="EMBL" id="JACCBV010000001">
    <property type="protein sequence ID" value="NYE20686.1"/>
    <property type="molecule type" value="Genomic_DNA"/>
</dbReference>
<evidence type="ECO:0000313" key="3">
    <source>
        <dbReference type="Proteomes" id="UP000576969"/>
    </source>
</evidence>
<keyword evidence="1" id="KW-0812">Transmembrane</keyword>
<name>A0A7Y9GQC3_9MICO</name>
<keyword evidence="1" id="KW-0472">Membrane</keyword>
<reference evidence="2 3" key="1">
    <citation type="submission" date="2020-07" db="EMBL/GenBank/DDBJ databases">
        <title>Sequencing the genomes of 1000 actinobacteria strains.</title>
        <authorList>
            <person name="Klenk H.-P."/>
        </authorList>
    </citation>
    <scope>NUCLEOTIDE SEQUENCE [LARGE SCALE GENOMIC DNA]</scope>
    <source>
        <strain evidence="2 3">DSM 24662</strain>
    </source>
</reference>
<dbReference type="RefSeq" id="WP_179490813.1">
    <property type="nucleotide sequence ID" value="NZ_JACCBV010000001.1"/>
</dbReference>
<sequence>MHYLRDGVFILGWFSLLGAVWFWWALEAPPRRARPWLGAGLALSIVGALVGGLYTWRFWSTQSMLDGRMEIFGVVIAVAGVAAGVAWIILTRTGRSPSVPLAVAVIVALQFVPLAYLLGDWGLVVLALGQLVLIVLASRFAKRRGLAPSCTIGVVMGVSLLGSALVAAVLWLPRALAA</sequence>